<proteinExistence type="predicted"/>
<dbReference type="EMBL" id="JAOVZB010000006">
    <property type="protein sequence ID" value="MCV2403733.1"/>
    <property type="molecule type" value="Genomic_DNA"/>
</dbReference>
<protein>
    <recommendedName>
        <fullName evidence="1">tRNA-uridine aminocarboxypropyltransferase</fullName>
        <ecNumber evidence="1">2.5.1.25</ecNumber>
    </recommendedName>
</protein>
<evidence type="ECO:0000256" key="4">
    <source>
        <dbReference type="ARBA" id="ARBA00022694"/>
    </source>
</evidence>
<dbReference type="Pfam" id="PF03942">
    <property type="entry name" value="DTW"/>
    <property type="match status" value="1"/>
</dbReference>
<dbReference type="PANTHER" id="PTHR21392">
    <property type="entry name" value="TRNA-URIDINE AMINOCARBOXYPROPYLTRANSFERASE 2"/>
    <property type="match status" value="1"/>
</dbReference>
<sequence>MKIWLLTHSEELKKTTGTGPLVKELLKHECEIIEWSRVEPNQKIIELSAEDTVLIYPSDSMENSTVHSTSIVNNIIIIDGTWQQARKIYNRSPYLKAFPHYEIQGESSIYSKRQNQKNTGLCTAEVAIYSLKQREHPMADELLNHFLEFNS</sequence>
<organism evidence="6 7">
    <name type="scientific">Marinomonas sargassi</name>
    <dbReference type="NCBI Taxonomy" id="2984494"/>
    <lineage>
        <taxon>Bacteria</taxon>
        <taxon>Pseudomonadati</taxon>
        <taxon>Pseudomonadota</taxon>
        <taxon>Gammaproteobacteria</taxon>
        <taxon>Oceanospirillales</taxon>
        <taxon>Oceanospirillaceae</taxon>
        <taxon>Marinomonas</taxon>
    </lineage>
</organism>
<dbReference type="Proteomes" id="UP001209713">
    <property type="component" value="Unassembled WGS sequence"/>
</dbReference>
<keyword evidence="2" id="KW-0808">Transferase</keyword>
<gene>
    <name evidence="6" type="ORF">OFY17_12740</name>
</gene>
<accession>A0ABT2YV27</accession>
<name>A0ABT2YV27_9GAMM</name>
<dbReference type="InterPro" id="IPR005636">
    <property type="entry name" value="DTW"/>
</dbReference>
<evidence type="ECO:0000256" key="2">
    <source>
        <dbReference type="ARBA" id="ARBA00022679"/>
    </source>
</evidence>
<comment type="caution">
    <text evidence="6">The sequence shown here is derived from an EMBL/GenBank/DDBJ whole genome shotgun (WGS) entry which is preliminary data.</text>
</comment>
<evidence type="ECO:0000256" key="1">
    <source>
        <dbReference type="ARBA" id="ARBA00012386"/>
    </source>
</evidence>
<evidence type="ECO:0000313" key="6">
    <source>
        <dbReference type="EMBL" id="MCV2403733.1"/>
    </source>
</evidence>
<keyword evidence="4" id="KW-0819">tRNA processing</keyword>
<keyword evidence="3" id="KW-0949">S-adenosyl-L-methionine</keyword>
<keyword evidence="7" id="KW-1185">Reference proteome</keyword>
<dbReference type="SMART" id="SM01144">
    <property type="entry name" value="DTW"/>
    <property type="match status" value="1"/>
</dbReference>
<dbReference type="EC" id="2.5.1.25" evidence="1"/>
<feature type="domain" description="DTW" evidence="5">
    <location>
        <begin position="1"/>
        <end position="151"/>
    </location>
</feature>
<dbReference type="RefSeq" id="WP_263531116.1">
    <property type="nucleotide sequence ID" value="NZ_JAOVZB010000006.1"/>
</dbReference>
<dbReference type="PANTHER" id="PTHR21392:SF1">
    <property type="entry name" value="TRNA-URIDINE AMINOCARBOXYPROPYLTRANSFERASE"/>
    <property type="match status" value="1"/>
</dbReference>
<reference evidence="6 7" key="1">
    <citation type="submission" date="2022-10" db="EMBL/GenBank/DDBJ databases">
        <title>Marinomonas transparenta sp. nov. and Marinomonas sargassi sp. nov., isolated from marine alga (Sargassum natans (L.) Gaillon).</title>
        <authorList>
            <person name="Wang Y."/>
        </authorList>
    </citation>
    <scope>NUCLEOTIDE SEQUENCE [LARGE SCALE GENOMIC DNA]</scope>
    <source>
        <strain evidence="6 7">C2222</strain>
    </source>
</reference>
<evidence type="ECO:0000313" key="7">
    <source>
        <dbReference type="Proteomes" id="UP001209713"/>
    </source>
</evidence>
<evidence type="ECO:0000259" key="5">
    <source>
        <dbReference type="SMART" id="SM01144"/>
    </source>
</evidence>
<evidence type="ECO:0000256" key="3">
    <source>
        <dbReference type="ARBA" id="ARBA00022691"/>
    </source>
</evidence>
<dbReference type="InterPro" id="IPR039262">
    <property type="entry name" value="DTWD2/TAPT"/>
</dbReference>